<evidence type="ECO:0000259" key="8">
    <source>
        <dbReference type="Pfam" id="PF01432"/>
    </source>
</evidence>
<dbReference type="Gene3D" id="1.10.1370.30">
    <property type="match status" value="1"/>
</dbReference>
<feature type="coiled-coil region" evidence="7">
    <location>
        <begin position="24"/>
        <end position="51"/>
    </location>
</feature>
<dbReference type="CDD" id="cd09607">
    <property type="entry name" value="M3B_PepF"/>
    <property type="match status" value="1"/>
</dbReference>
<evidence type="ECO:0000256" key="3">
    <source>
        <dbReference type="ARBA" id="ARBA00022801"/>
    </source>
</evidence>
<dbReference type="SUPFAM" id="SSF55486">
    <property type="entry name" value="Metalloproteases ('zincins'), catalytic domain"/>
    <property type="match status" value="1"/>
</dbReference>
<name>A0A4Z0H7N7_9BACI</name>
<dbReference type="GO" id="GO:0004222">
    <property type="term" value="F:metalloendopeptidase activity"/>
    <property type="evidence" value="ECO:0007669"/>
    <property type="project" value="InterPro"/>
</dbReference>
<keyword evidence="5 6" id="KW-0482">Metalloprotease</keyword>
<accession>A0A4Z0H7N7</accession>
<evidence type="ECO:0000313" key="10">
    <source>
        <dbReference type="Proteomes" id="UP000297982"/>
    </source>
</evidence>
<keyword evidence="2 6" id="KW-0479">Metal-binding</keyword>
<gene>
    <name evidence="9" type="ORF">E4663_08270</name>
</gene>
<evidence type="ECO:0000256" key="6">
    <source>
        <dbReference type="RuleBase" id="RU003435"/>
    </source>
</evidence>
<dbReference type="InterPro" id="IPR034006">
    <property type="entry name" value="M3B_PepF_2"/>
</dbReference>
<evidence type="ECO:0000256" key="7">
    <source>
        <dbReference type="SAM" id="Coils"/>
    </source>
</evidence>
<keyword evidence="7" id="KW-0175">Coiled coil</keyword>
<dbReference type="InterPro" id="IPR001567">
    <property type="entry name" value="Pept_M3A_M3B_dom"/>
</dbReference>
<dbReference type="GO" id="GO:0046872">
    <property type="term" value="F:metal ion binding"/>
    <property type="evidence" value="ECO:0007669"/>
    <property type="project" value="UniProtKB-UniRule"/>
</dbReference>
<sequence>MEAMNTALSQQWDLDSIYSGGEQSESLRKHIQDLNDQIPDLQQRMKEWSSITEMKNIILDLQDIMIHAFHVDEFCICLASQDTKNQDAAKWMDKSQQLKTNVEALKIELDQLFKSLSESDWNELLNQEELQTIRPFLHRQREKTDDQALQPIEDSINQLSINGITGWEDHYEQLFHDLRVPIDNEDLSINQAIIRSMLDPDRETRKRVAEQVHEVCKSHADVFASIFNHFAGFRLDTYRLREWSEVQIELFEKNKISSAAVEAMMQSIQNHQEKVQAFLKRKAHVMGLDKLSYYDLHLPAFSTKANVTYEEAATIIQNQFASFSEKMGSLAETAFHNHWIDAEARKTKAFGGFCASIPLKGESRILVTFENNYHDLVTLAHELGHAYHNSVLQPLPGFAQETGTGLAETASTFAENLVLDAAKQKADDLDEELALLEMQISTAIKYITLIPSKYDFERQFYKRRSAGKLTADELKELMIETEQKWTNDGLSDYDGYSWMTIPHFYDSEQSFYNIPYTIGYLFSNGLYSLACQEGFQNRYEELLAHTGSLTMDELADTFLDEDIASHTFWDRAIEPVMSAIDEFLEKTKKA</sequence>
<keyword evidence="3 6" id="KW-0378">Hydrolase</keyword>
<dbReference type="Proteomes" id="UP000297982">
    <property type="component" value="Unassembled WGS sequence"/>
</dbReference>
<reference evidence="9 10" key="1">
    <citation type="journal article" date="2003" name="Int. J. Syst. Evol. Microbiol.">
        <title>Halobacillus salinus sp. nov., isolated from a salt lake on the coast of the East Sea in Korea.</title>
        <authorList>
            <person name="Yoon J.H."/>
            <person name="Kang K.H."/>
            <person name="Park Y.H."/>
        </authorList>
    </citation>
    <scope>NUCLEOTIDE SEQUENCE [LARGE SCALE GENOMIC DNA]</scope>
    <source>
        <strain evidence="9 10">HSL-3</strain>
    </source>
</reference>
<dbReference type="AlphaFoldDB" id="A0A4Z0H7N7"/>
<comment type="caution">
    <text evidence="9">The sequence shown here is derived from an EMBL/GenBank/DDBJ whole genome shotgun (WGS) entry which is preliminary data.</text>
</comment>
<evidence type="ECO:0000256" key="4">
    <source>
        <dbReference type="ARBA" id="ARBA00022833"/>
    </source>
</evidence>
<dbReference type="STRING" id="192814.GCA_900166575_01993"/>
<evidence type="ECO:0000256" key="1">
    <source>
        <dbReference type="ARBA" id="ARBA00022670"/>
    </source>
</evidence>
<keyword evidence="10" id="KW-1185">Reference proteome</keyword>
<evidence type="ECO:0000256" key="5">
    <source>
        <dbReference type="ARBA" id="ARBA00023049"/>
    </source>
</evidence>
<feature type="coiled-coil region" evidence="7">
    <location>
        <begin position="88"/>
        <end position="115"/>
    </location>
</feature>
<comment type="cofactor">
    <cofactor evidence="6">
        <name>Zn(2+)</name>
        <dbReference type="ChEBI" id="CHEBI:29105"/>
    </cofactor>
    <text evidence="6">Binds 1 zinc ion.</text>
</comment>
<protein>
    <submittedName>
        <fullName evidence="9">Oligoendopeptidase F</fullName>
    </submittedName>
</protein>
<dbReference type="GO" id="GO:0006508">
    <property type="term" value="P:proteolysis"/>
    <property type="evidence" value="ECO:0007669"/>
    <property type="project" value="UniProtKB-KW"/>
</dbReference>
<proteinExistence type="inferred from homology"/>
<keyword evidence="1 6" id="KW-0645">Protease</keyword>
<keyword evidence="4 6" id="KW-0862">Zinc</keyword>
<evidence type="ECO:0000313" key="9">
    <source>
        <dbReference type="EMBL" id="TGB04975.1"/>
    </source>
</evidence>
<feature type="domain" description="Peptidase M3A/M3B catalytic" evidence="8">
    <location>
        <begin position="199"/>
        <end position="565"/>
    </location>
</feature>
<dbReference type="EMBL" id="SRJC01000001">
    <property type="protein sequence ID" value="TGB04975.1"/>
    <property type="molecule type" value="Genomic_DNA"/>
</dbReference>
<organism evidence="9 10">
    <name type="scientific">Halobacillus salinus</name>
    <dbReference type="NCBI Taxonomy" id="192814"/>
    <lineage>
        <taxon>Bacteria</taxon>
        <taxon>Bacillati</taxon>
        <taxon>Bacillota</taxon>
        <taxon>Bacilli</taxon>
        <taxon>Bacillales</taxon>
        <taxon>Bacillaceae</taxon>
        <taxon>Halobacillus</taxon>
    </lineage>
</organism>
<comment type="similarity">
    <text evidence="6">Belongs to the peptidase M3 family.</text>
</comment>
<dbReference type="Pfam" id="PF01432">
    <property type="entry name" value="Peptidase_M3"/>
    <property type="match status" value="1"/>
</dbReference>
<evidence type="ECO:0000256" key="2">
    <source>
        <dbReference type="ARBA" id="ARBA00022723"/>
    </source>
</evidence>